<name>A0ABR9E970_9GAMM</name>
<proteinExistence type="predicted"/>
<evidence type="ECO:0000313" key="1">
    <source>
        <dbReference type="EMBL" id="MBE0367307.1"/>
    </source>
</evidence>
<sequence length="44" mass="5325">MVLSSRAKYRYFFDENKKEATASFFIDYKSSTMLWLFFTLQISI</sequence>
<protein>
    <submittedName>
        <fullName evidence="1">Uncharacterized protein</fullName>
    </submittedName>
</protein>
<dbReference type="Proteomes" id="UP000615755">
    <property type="component" value="Unassembled WGS sequence"/>
</dbReference>
<keyword evidence="2" id="KW-1185">Reference proteome</keyword>
<comment type="caution">
    <text evidence="1">The sequence shown here is derived from an EMBL/GenBank/DDBJ whole genome shotgun (WGS) entry which is preliminary data.</text>
</comment>
<dbReference type="EMBL" id="AQGV01000012">
    <property type="protein sequence ID" value="MBE0367307.1"/>
    <property type="molecule type" value="Genomic_DNA"/>
</dbReference>
<organism evidence="1 2">
    <name type="scientific">Pseudoalteromonas aurantia 208</name>
    <dbReference type="NCBI Taxonomy" id="1314867"/>
    <lineage>
        <taxon>Bacteria</taxon>
        <taxon>Pseudomonadati</taxon>
        <taxon>Pseudomonadota</taxon>
        <taxon>Gammaproteobacteria</taxon>
        <taxon>Alteromonadales</taxon>
        <taxon>Pseudoalteromonadaceae</taxon>
        <taxon>Pseudoalteromonas</taxon>
    </lineage>
</organism>
<reference evidence="1 2" key="1">
    <citation type="submission" date="2015-03" db="EMBL/GenBank/DDBJ databases">
        <title>Genome sequence of Pseudoalteromonas aurantia.</title>
        <authorList>
            <person name="Xie B.-B."/>
            <person name="Rong J.-C."/>
            <person name="Qin Q.-L."/>
            <person name="Zhang Y.-Z."/>
        </authorList>
    </citation>
    <scope>NUCLEOTIDE SEQUENCE [LARGE SCALE GENOMIC DNA]</scope>
    <source>
        <strain evidence="1 2">208</strain>
    </source>
</reference>
<accession>A0ABR9E970</accession>
<gene>
    <name evidence="1" type="ORF">PAUR_a0649</name>
</gene>
<evidence type="ECO:0000313" key="2">
    <source>
        <dbReference type="Proteomes" id="UP000615755"/>
    </source>
</evidence>